<dbReference type="EMBL" id="JACBZO010000001">
    <property type="protein sequence ID" value="NYI40939.1"/>
    <property type="molecule type" value="Genomic_DNA"/>
</dbReference>
<gene>
    <name evidence="1" type="ORF">BKA03_001058</name>
</gene>
<dbReference type="Proteomes" id="UP000547973">
    <property type="component" value="Unassembled WGS sequence"/>
</dbReference>
<name>A0A7Y9Z8V5_9MICO</name>
<reference evidence="1 2" key="1">
    <citation type="submission" date="2020-07" db="EMBL/GenBank/DDBJ databases">
        <title>Sequencing the genomes of 1000 actinobacteria strains.</title>
        <authorList>
            <person name="Klenk H.-P."/>
        </authorList>
    </citation>
    <scope>NUCLEOTIDE SEQUENCE [LARGE SCALE GENOMIC DNA]</scope>
    <source>
        <strain evidence="1 2">DSM 19970</strain>
    </source>
</reference>
<accession>A0A7Y9Z8V5</accession>
<keyword evidence="2" id="KW-1185">Reference proteome</keyword>
<evidence type="ECO:0000313" key="2">
    <source>
        <dbReference type="Proteomes" id="UP000547973"/>
    </source>
</evidence>
<evidence type="ECO:0000313" key="1">
    <source>
        <dbReference type="EMBL" id="NYI40939.1"/>
    </source>
</evidence>
<comment type="caution">
    <text evidence="1">The sequence shown here is derived from an EMBL/GenBank/DDBJ whole genome shotgun (WGS) entry which is preliminary data.</text>
</comment>
<protein>
    <submittedName>
        <fullName evidence="1">Uncharacterized protein</fullName>
    </submittedName>
</protein>
<sequence>MTLLVPRAARVARVARVRVDAPERVGEAVDGDSGFVATPQHIDMV</sequence>
<organism evidence="1 2">
    <name type="scientific">Demequina lutea</name>
    <dbReference type="NCBI Taxonomy" id="431489"/>
    <lineage>
        <taxon>Bacteria</taxon>
        <taxon>Bacillati</taxon>
        <taxon>Actinomycetota</taxon>
        <taxon>Actinomycetes</taxon>
        <taxon>Micrococcales</taxon>
        <taxon>Demequinaceae</taxon>
        <taxon>Demequina</taxon>
    </lineage>
</organism>
<proteinExistence type="predicted"/>
<dbReference type="AlphaFoldDB" id="A0A7Y9Z8V5"/>